<evidence type="ECO:0000313" key="12">
    <source>
        <dbReference type="EMBL" id="MBB4286483.1"/>
    </source>
</evidence>
<dbReference type="GO" id="GO:0015740">
    <property type="term" value="P:C4-dicarboxylate transport"/>
    <property type="evidence" value="ECO:0007669"/>
    <property type="project" value="TreeGrafter"/>
</dbReference>
<organism evidence="12 13">
    <name type="scientific">Roseospira goensis</name>
    <dbReference type="NCBI Taxonomy" id="391922"/>
    <lineage>
        <taxon>Bacteria</taxon>
        <taxon>Pseudomonadati</taxon>
        <taxon>Pseudomonadota</taxon>
        <taxon>Alphaproteobacteria</taxon>
        <taxon>Rhodospirillales</taxon>
        <taxon>Rhodospirillaceae</taxon>
        <taxon>Roseospira</taxon>
    </lineage>
</organism>
<feature type="transmembrane region" description="Helical" evidence="9">
    <location>
        <begin position="21"/>
        <end position="42"/>
    </location>
</feature>
<keyword evidence="6 9" id="KW-1133">Transmembrane helix</keyword>
<dbReference type="PANTHER" id="PTHR35011:SF2">
    <property type="entry name" value="2,3-DIKETO-L-GULONATE TRAP TRANSPORTER SMALL PERMEASE PROTEIN YIAM"/>
    <property type="match status" value="1"/>
</dbReference>
<dbReference type="Pfam" id="PF04290">
    <property type="entry name" value="DctQ"/>
    <property type="match status" value="1"/>
</dbReference>
<name>A0A7W6WLA2_9PROT</name>
<dbReference type="RefSeq" id="WP_184435385.1">
    <property type="nucleotide sequence ID" value="NZ_JACIGI010000017.1"/>
</dbReference>
<reference evidence="12 13" key="1">
    <citation type="submission" date="2020-08" db="EMBL/GenBank/DDBJ databases">
        <title>Genome sequencing of Purple Non-Sulfur Bacteria from various extreme environments.</title>
        <authorList>
            <person name="Mayer M."/>
        </authorList>
    </citation>
    <scope>NUCLEOTIDE SEQUENCE [LARGE SCALE GENOMIC DNA]</scope>
    <source>
        <strain evidence="12 13">JA135</strain>
    </source>
</reference>
<keyword evidence="3" id="KW-1003">Cell membrane</keyword>
<evidence type="ECO:0000313" key="13">
    <source>
        <dbReference type="Proteomes" id="UP000555728"/>
    </source>
</evidence>
<dbReference type="Proteomes" id="UP000555728">
    <property type="component" value="Unassembled WGS sequence"/>
</dbReference>
<feature type="transmembrane region" description="Helical" evidence="9">
    <location>
        <begin position="93"/>
        <end position="115"/>
    </location>
</feature>
<evidence type="ECO:0000256" key="2">
    <source>
        <dbReference type="ARBA" id="ARBA00022448"/>
    </source>
</evidence>
<dbReference type="InterPro" id="IPR007387">
    <property type="entry name" value="TRAP_DctQ"/>
</dbReference>
<evidence type="ECO:0000256" key="5">
    <source>
        <dbReference type="ARBA" id="ARBA00022692"/>
    </source>
</evidence>
<evidence type="ECO:0000256" key="8">
    <source>
        <dbReference type="ARBA" id="ARBA00038436"/>
    </source>
</evidence>
<feature type="region of interest" description="Disordered" evidence="10">
    <location>
        <begin position="197"/>
        <end position="224"/>
    </location>
</feature>
<dbReference type="GO" id="GO:0005886">
    <property type="term" value="C:plasma membrane"/>
    <property type="evidence" value="ECO:0007669"/>
    <property type="project" value="UniProtKB-SubCell"/>
</dbReference>
<dbReference type="PANTHER" id="PTHR35011">
    <property type="entry name" value="2,3-DIKETO-L-GULONATE TRAP TRANSPORTER SMALL PERMEASE PROTEIN YIAM"/>
    <property type="match status" value="1"/>
</dbReference>
<accession>A0A7W6WLA2</accession>
<dbReference type="InterPro" id="IPR055348">
    <property type="entry name" value="DctQ"/>
</dbReference>
<evidence type="ECO:0000256" key="6">
    <source>
        <dbReference type="ARBA" id="ARBA00022989"/>
    </source>
</evidence>
<sequence length="224" mass="24997">MQARPTEGTGGVIDDIERIGIATVLGLMTLVTFANVVARYVFNSNILWALETTVFLFAWLILLGASHGVKISAHIGVDVILNLLPPGLRRAMVLLSVGLCLVFSGLLLVGAWQYWWPFATTRAWFEVNDIPMVFFPDLMAELFNEGEEYEKMPRFIPYAALPIGLLLLTLRFLQAGWQIATGRRDMLIASHDSESEEMMAEMSREADAGTLDQALHPSRRDGER</sequence>
<comment type="similarity">
    <text evidence="8 9">Belongs to the TRAP transporter small permease family.</text>
</comment>
<evidence type="ECO:0000259" key="11">
    <source>
        <dbReference type="Pfam" id="PF04290"/>
    </source>
</evidence>
<gene>
    <name evidence="12" type="ORF">GGD88_002215</name>
</gene>
<feature type="domain" description="Tripartite ATP-independent periplasmic transporters DctQ component" evidence="11">
    <location>
        <begin position="28"/>
        <end position="179"/>
    </location>
</feature>
<dbReference type="EMBL" id="JACIGI010000017">
    <property type="protein sequence ID" value="MBB4286483.1"/>
    <property type="molecule type" value="Genomic_DNA"/>
</dbReference>
<keyword evidence="5 9" id="KW-0812">Transmembrane</keyword>
<keyword evidence="4 9" id="KW-0997">Cell inner membrane</keyword>
<feature type="transmembrane region" description="Helical" evidence="9">
    <location>
        <begin position="155"/>
        <end position="173"/>
    </location>
</feature>
<dbReference type="AlphaFoldDB" id="A0A7W6WLA2"/>
<proteinExistence type="inferred from homology"/>
<feature type="transmembrane region" description="Helical" evidence="9">
    <location>
        <begin position="54"/>
        <end position="81"/>
    </location>
</feature>
<comment type="subunit">
    <text evidence="9">The complex comprises the extracytoplasmic solute receptor protein and the two transmembrane proteins.</text>
</comment>
<evidence type="ECO:0000256" key="1">
    <source>
        <dbReference type="ARBA" id="ARBA00004429"/>
    </source>
</evidence>
<evidence type="ECO:0000256" key="10">
    <source>
        <dbReference type="SAM" id="MobiDB-lite"/>
    </source>
</evidence>
<keyword evidence="13" id="KW-1185">Reference proteome</keyword>
<evidence type="ECO:0000256" key="3">
    <source>
        <dbReference type="ARBA" id="ARBA00022475"/>
    </source>
</evidence>
<keyword evidence="2 9" id="KW-0813">Transport</keyword>
<protein>
    <recommendedName>
        <fullName evidence="9">TRAP transporter small permease protein</fullName>
    </recommendedName>
</protein>
<comment type="function">
    <text evidence="9">Part of the tripartite ATP-independent periplasmic (TRAP) transport system.</text>
</comment>
<dbReference type="GO" id="GO:0022857">
    <property type="term" value="F:transmembrane transporter activity"/>
    <property type="evidence" value="ECO:0007669"/>
    <property type="project" value="UniProtKB-UniRule"/>
</dbReference>
<comment type="subcellular location">
    <subcellularLocation>
        <location evidence="1 9">Cell inner membrane</location>
        <topology evidence="1 9">Multi-pass membrane protein</topology>
    </subcellularLocation>
</comment>
<evidence type="ECO:0000256" key="9">
    <source>
        <dbReference type="RuleBase" id="RU369079"/>
    </source>
</evidence>
<comment type="caution">
    <text evidence="12">The sequence shown here is derived from an EMBL/GenBank/DDBJ whole genome shotgun (WGS) entry which is preliminary data.</text>
</comment>
<evidence type="ECO:0000256" key="4">
    <source>
        <dbReference type="ARBA" id="ARBA00022519"/>
    </source>
</evidence>
<keyword evidence="7 9" id="KW-0472">Membrane</keyword>
<evidence type="ECO:0000256" key="7">
    <source>
        <dbReference type="ARBA" id="ARBA00023136"/>
    </source>
</evidence>